<gene>
    <name evidence="6" type="ORF">POL72_00315</name>
</gene>
<dbReference type="Pfam" id="PF03466">
    <property type="entry name" value="LysR_substrate"/>
    <property type="match status" value="1"/>
</dbReference>
<dbReference type="RefSeq" id="WP_272092871.1">
    <property type="nucleotide sequence ID" value="NZ_JAQNDK010000001.1"/>
</dbReference>
<dbReference type="PANTHER" id="PTHR30346:SF29">
    <property type="entry name" value="LYSR SUBSTRATE-BINDING"/>
    <property type="match status" value="1"/>
</dbReference>
<dbReference type="SUPFAM" id="SSF53850">
    <property type="entry name" value="Periplasmic binding protein-like II"/>
    <property type="match status" value="1"/>
</dbReference>
<evidence type="ECO:0000256" key="1">
    <source>
        <dbReference type="ARBA" id="ARBA00009437"/>
    </source>
</evidence>
<dbReference type="Proteomes" id="UP001217485">
    <property type="component" value="Unassembled WGS sequence"/>
</dbReference>
<dbReference type="PANTHER" id="PTHR30346">
    <property type="entry name" value="TRANSCRIPTIONAL DUAL REGULATOR HCAR-RELATED"/>
    <property type="match status" value="1"/>
</dbReference>
<dbReference type="Gene3D" id="1.10.10.10">
    <property type="entry name" value="Winged helix-like DNA-binding domain superfamily/Winged helix DNA-binding domain"/>
    <property type="match status" value="1"/>
</dbReference>
<dbReference type="SUPFAM" id="SSF46785">
    <property type="entry name" value="Winged helix' DNA-binding domain"/>
    <property type="match status" value="1"/>
</dbReference>
<comment type="caution">
    <text evidence="6">The sequence shown here is derived from an EMBL/GenBank/DDBJ whole genome shotgun (WGS) entry which is preliminary data.</text>
</comment>
<name>A0ABT5BPU5_9BACT</name>
<protein>
    <submittedName>
        <fullName evidence="6">LysR family transcriptional regulator</fullName>
    </submittedName>
</protein>
<sequence length="298" mass="31838">MPSAGPILDGDLLRAFVAFADTLNFTHAARRVGLSQPALFERVRRLGDELGAPLYERTGKQIRLTDRGLRVAAHARDAVARAEAFARDLRGEPQRESVTLAAGEGAFLYLLGPALARFAAEEASLRLLTLGAPSACAAVRAGDAHLAVGVLDLVPPELVARDVLRTPLCVAMPRRHRLARRRSLRLMDLAGERLVLPPAGRSHRDLIGRAIARLGHEVDPPIEADGWPLMLQFAALGLGVAVVNGICAPPRGVILRPVPELGTVCYRLVTRRGAELPPAAERLAARIVEIGKGAARAG</sequence>
<keyword evidence="7" id="KW-1185">Reference proteome</keyword>
<evidence type="ECO:0000259" key="5">
    <source>
        <dbReference type="PROSITE" id="PS50931"/>
    </source>
</evidence>
<organism evidence="6 7">
    <name type="scientific">Sorangium atrum</name>
    <dbReference type="NCBI Taxonomy" id="2995308"/>
    <lineage>
        <taxon>Bacteria</taxon>
        <taxon>Pseudomonadati</taxon>
        <taxon>Myxococcota</taxon>
        <taxon>Polyangia</taxon>
        <taxon>Polyangiales</taxon>
        <taxon>Polyangiaceae</taxon>
        <taxon>Sorangium</taxon>
    </lineage>
</organism>
<evidence type="ECO:0000313" key="7">
    <source>
        <dbReference type="Proteomes" id="UP001217485"/>
    </source>
</evidence>
<accession>A0ABT5BPU5</accession>
<proteinExistence type="inferred from homology"/>
<feature type="domain" description="HTH lysR-type" evidence="5">
    <location>
        <begin position="8"/>
        <end position="65"/>
    </location>
</feature>
<dbReference type="InterPro" id="IPR005119">
    <property type="entry name" value="LysR_subst-bd"/>
</dbReference>
<reference evidence="6 7" key="1">
    <citation type="submission" date="2023-01" db="EMBL/GenBank/DDBJ databases">
        <title>Minimal conservation of predation-associated metabolite biosynthetic gene clusters underscores biosynthetic potential of Myxococcota including descriptions for ten novel species: Archangium lansinium sp. nov., Myxococcus landrumus sp. nov., Nannocystis bai.</title>
        <authorList>
            <person name="Ahearne A."/>
            <person name="Stevens C."/>
            <person name="Dowd S."/>
        </authorList>
    </citation>
    <scope>NUCLEOTIDE SEQUENCE [LARGE SCALE GENOMIC DNA]</scope>
    <source>
        <strain evidence="6 7">WIWO2</strain>
    </source>
</reference>
<dbReference type="PRINTS" id="PR00039">
    <property type="entry name" value="HTHLYSR"/>
</dbReference>
<dbReference type="Gene3D" id="3.40.190.290">
    <property type="match status" value="1"/>
</dbReference>
<comment type="similarity">
    <text evidence="1">Belongs to the LysR transcriptional regulatory family.</text>
</comment>
<keyword evidence="3" id="KW-0238">DNA-binding</keyword>
<evidence type="ECO:0000256" key="3">
    <source>
        <dbReference type="ARBA" id="ARBA00023125"/>
    </source>
</evidence>
<evidence type="ECO:0000313" key="6">
    <source>
        <dbReference type="EMBL" id="MDC0676164.1"/>
    </source>
</evidence>
<dbReference type="InterPro" id="IPR036390">
    <property type="entry name" value="WH_DNA-bd_sf"/>
</dbReference>
<dbReference type="Pfam" id="PF00126">
    <property type="entry name" value="HTH_1"/>
    <property type="match status" value="1"/>
</dbReference>
<evidence type="ECO:0000256" key="4">
    <source>
        <dbReference type="ARBA" id="ARBA00023163"/>
    </source>
</evidence>
<dbReference type="InterPro" id="IPR036388">
    <property type="entry name" value="WH-like_DNA-bd_sf"/>
</dbReference>
<dbReference type="EMBL" id="JAQNDK010000001">
    <property type="protein sequence ID" value="MDC0676164.1"/>
    <property type="molecule type" value="Genomic_DNA"/>
</dbReference>
<evidence type="ECO:0000256" key="2">
    <source>
        <dbReference type="ARBA" id="ARBA00023015"/>
    </source>
</evidence>
<keyword evidence="4" id="KW-0804">Transcription</keyword>
<dbReference type="InterPro" id="IPR000847">
    <property type="entry name" value="LysR_HTH_N"/>
</dbReference>
<dbReference type="PROSITE" id="PS50931">
    <property type="entry name" value="HTH_LYSR"/>
    <property type="match status" value="1"/>
</dbReference>
<dbReference type="CDD" id="cd05466">
    <property type="entry name" value="PBP2_LTTR_substrate"/>
    <property type="match status" value="1"/>
</dbReference>
<keyword evidence="2" id="KW-0805">Transcription regulation</keyword>